<sequence>MSIAAPKARPGRGLPVDDIADVLSAPARRG</sequence>
<dbReference type="Proteomes" id="UP000198683">
    <property type="component" value="Unassembled WGS sequence"/>
</dbReference>
<reference evidence="1 2" key="1">
    <citation type="submission" date="2016-10" db="EMBL/GenBank/DDBJ databases">
        <authorList>
            <person name="de Groot N.N."/>
        </authorList>
    </citation>
    <scope>NUCLEOTIDE SEQUENCE [LARGE SCALE GENOMIC DNA]</scope>
    <source>
        <strain evidence="1 2">CGMCC 4.5681</strain>
    </source>
</reference>
<keyword evidence="2" id="KW-1185">Reference proteome</keyword>
<dbReference type="EMBL" id="FNFB01000007">
    <property type="protein sequence ID" value="SDK39059.1"/>
    <property type="molecule type" value="Genomic_DNA"/>
</dbReference>
<proteinExistence type="predicted"/>
<accession>A0A1G9BHS4</accession>
<evidence type="ECO:0000313" key="2">
    <source>
        <dbReference type="Proteomes" id="UP000198683"/>
    </source>
</evidence>
<organism evidence="1 2">
    <name type="scientific">Nonomuraea maritima</name>
    <dbReference type="NCBI Taxonomy" id="683260"/>
    <lineage>
        <taxon>Bacteria</taxon>
        <taxon>Bacillati</taxon>
        <taxon>Actinomycetota</taxon>
        <taxon>Actinomycetes</taxon>
        <taxon>Streptosporangiales</taxon>
        <taxon>Streptosporangiaceae</taxon>
        <taxon>Nonomuraea</taxon>
    </lineage>
</organism>
<name>A0A1G9BHS4_9ACTN</name>
<evidence type="ECO:0000313" key="1">
    <source>
        <dbReference type="EMBL" id="SDK39059.1"/>
    </source>
</evidence>
<protein>
    <submittedName>
        <fullName evidence="1">Uncharacterized protein</fullName>
    </submittedName>
</protein>
<dbReference type="STRING" id="683260.SAMN05421874_107168"/>
<gene>
    <name evidence="1" type="ORF">SAMN05421874_107168</name>
</gene>
<dbReference type="AlphaFoldDB" id="A0A1G9BHS4"/>